<proteinExistence type="predicted"/>
<evidence type="ECO:0000313" key="2">
    <source>
        <dbReference type="Proteomes" id="UP000615003"/>
    </source>
</evidence>
<comment type="caution">
    <text evidence="1">The sequence shown here is derived from an EMBL/GenBank/DDBJ whole genome shotgun (WGS) entry which is preliminary data.</text>
</comment>
<reference evidence="1 2" key="1">
    <citation type="submission" date="2015-06" db="EMBL/GenBank/DDBJ databases">
        <title>Genome sequence of Pseudoalteromonas carrageenovora.</title>
        <authorList>
            <person name="Xie B.-B."/>
            <person name="Rong J.-C."/>
            <person name="Qin Q.-L."/>
            <person name="Zhang Y.-Z."/>
        </authorList>
    </citation>
    <scope>NUCLEOTIDE SEQUENCE [LARGE SCALE GENOMIC DNA]</scope>
    <source>
        <strain evidence="1 2">IAM 12662</strain>
    </source>
</reference>
<evidence type="ECO:0000313" key="1">
    <source>
        <dbReference type="EMBL" id="MBE0384205.1"/>
    </source>
</evidence>
<accession>A0ABR9EUH3</accession>
<dbReference type="EMBL" id="AQGW01000025">
    <property type="protein sequence ID" value="MBE0384205.1"/>
    <property type="molecule type" value="Genomic_DNA"/>
</dbReference>
<keyword evidence="2" id="KW-1185">Reference proteome</keyword>
<organism evidence="1 2">
    <name type="scientific">Pseudoalteromonas carrageenovora IAM 12662</name>
    <dbReference type="NCBI Taxonomy" id="1314868"/>
    <lineage>
        <taxon>Bacteria</taxon>
        <taxon>Pseudomonadati</taxon>
        <taxon>Pseudomonadota</taxon>
        <taxon>Gammaproteobacteria</taxon>
        <taxon>Alteromonadales</taxon>
        <taxon>Pseudoalteromonadaceae</taxon>
        <taxon>Pseudoalteromonas</taxon>
    </lineage>
</organism>
<gene>
    <name evidence="1" type="ORF">PCARR_b0145</name>
</gene>
<dbReference type="Proteomes" id="UP000615003">
    <property type="component" value="Unassembled WGS sequence"/>
</dbReference>
<sequence>MFTLYLKNRYMSHYSNSRDEAHLNTCRRSACSREKRSF</sequence>
<protein>
    <submittedName>
        <fullName evidence="1">Uncharacterized protein</fullName>
    </submittedName>
</protein>
<name>A0ABR9EUH3_PSEVC</name>